<sequence>MFCFILRETQSVVENPYLTLPLCLPVFVFLQHGDIQHWANYRFCLCCILPFEFKRNWFHCFELKPVSPPRVRSKCLDDRGSIRNCPFRHRLKLLSIVFGP</sequence>
<evidence type="ECO:0000313" key="2">
    <source>
        <dbReference type="Proteomes" id="UP000030753"/>
    </source>
</evidence>
<dbReference type="EMBL" id="JH717841">
    <property type="protein sequence ID" value="EWY95559.1"/>
    <property type="molecule type" value="Genomic_DNA"/>
</dbReference>
<dbReference type="HOGENOM" id="CLU_2306216_0_0_1"/>
<name>W9IS48_FUSOX</name>
<reference evidence="1" key="2">
    <citation type="submission" date="2012-06" db="EMBL/GenBank/DDBJ databases">
        <title>Annotation of the Genome Sequence of Fusarium oxysporum NRRL32931.</title>
        <authorList>
            <consortium name="The Broad Institute Genomics Platform"/>
            <person name="Ma L.-J."/>
            <person name="Corby-Kistler H."/>
            <person name="Broz K."/>
            <person name="Gale L.R."/>
            <person name="Jonkers W."/>
            <person name="O'Donnell K."/>
            <person name="Ploetz R."/>
            <person name="Steinberg C."/>
            <person name="Schwartz D.C."/>
            <person name="VanEtten H."/>
            <person name="Zhou S."/>
            <person name="Young S.K."/>
            <person name="Zeng Q."/>
            <person name="Gargeya S."/>
            <person name="Fitzgerald M."/>
            <person name="Abouelleil A."/>
            <person name="Alvarado L."/>
            <person name="Chapman S.B."/>
            <person name="Gainer-Dewar J."/>
            <person name="Goldberg J."/>
            <person name="Griggs A."/>
            <person name="Gujja S."/>
            <person name="Hansen M."/>
            <person name="Howarth C."/>
            <person name="Imamovic A."/>
            <person name="Ireland A."/>
            <person name="Larimer J."/>
            <person name="McCowan C."/>
            <person name="Murphy C."/>
            <person name="Pearson M."/>
            <person name="Poon T.W."/>
            <person name="Priest M."/>
            <person name="Roberts A."/>
            <person name="Saif S."/>
            <person name="Shea T."/>
            <person name="Sykes S."/>
            <person name="Wortman J."/>
            <person name="Nusbaum C."/>
            <person name="Birren B."/>
        </authorList>
    </citation>
    <scope>NUCLEOTIDE SEQUENCE</scope>
    <source>
        <strain evidence="1">NRRL 32931</strain>
    </source>
</reference>
<dbReference type="EMBL" id="JH717841">
    <property type="protein sequence ID" value="EWY95560.1"/>
    <property type="molecule type" value="Genomic_DNA"/>
</dbReference>
<reference evidence="1 2" key="1">
    <citation type="submission" date="2011-06" db="EMBL/GenBank/DDBJ databases">
        <title>The Genome Sequence of Fusarium oxysporum FOSC 3-a.</title>
        <authorList>
            <consortium name="The Broad Institute Genome Sequencing Platform"/>
            <person name="Ma L.-J."/>
            <person name="Gale L.R."/>
            <person name="Schwartz D.C."/>
            <person name="Zhou S."/>
            <person name="Corby-Kistler H."/>
            <person name="Young S.K."/>
            <person name="Zeng Q."/>
            <person name="Gargeya S."/>
            <person name="Fitzgerald M."/>
            <person name="Haas B."/>
            <person name="Abouelleil A."/>
            <person name="Alvarado L."/>
            <person name="Arachchi H.M."/>
            <person name="Berlin A."/>
            <person name="Brown A."/>
            <person name="Chapman S.B."/>
            <person name="Chen Z."/>
            <person name="Dunbar C."/>
            <person name="Freedman E."/>
            <person name="Gearin G."/>
            <person name="Gellesch M."/>
            <person name="Goldberg J."/>
            <person name="Griggs A."/>
            <person name="Gujja S."/>
            <person name="Heiman D."/>
            <person name="Howarth C."/>
            <person name="Larson L."/>
            <person name="Lui A."/>
            <person name="MacDonald P.J.P."/>
            <person name="Mehta T."/>
            <person name="Montmayeur A."/>
            <person name="Murphy C."/>
            <person name="Neiman D."/>
            <person name="Pearson M."/>
            <person name="Priest M."/>
            <person name="Roberts A."/>
            <person name="Saif S."/>
            <person name="Shea T."/>
            <person name="Shenoy N."/>
            <person name="Sisk P."/>
            <person name="Stolte C."/>
            <person name="Sykes S."/>
            <person name="Wortman J."/>
            <person name="Nusbaum C."/>
            <person name="Birren B."/>
        </authorList>
    </citation>
    <scope>NUCLEOTIDE SEQUENCE [LARGE SCALE GENOMIC DNA]</scope>
    <source>
        <strain evidence="2">FOSC 3-a</strain>
        <strain evidence="1">NRRL 32931</strain>
    </source>
</reference>
<organism evidence="1 2">
    <name type="scientific">Fusarium oxysporum NRRL 32931</name>
    <dbReference type="NCBI Taxonomy" id="660029"/>
    <lineage>
        <taxon>Eukaryota</taxon>
        <taxon>Fungi</taxon>
        <taxon>Dikarya</taxon>
        <taxon>Ascomycota</taxon>
        <taxon>Pezizomycotina</taxon>
        <taxon>Sordariomycetes</taxon>
        <taxon>Hypocreomycetidae</taxon>
        <taxon>Hypocreales</taxon>
        <taxon>Nectriaceae</taxon>
        <taxon>Fusarium</taxon>
        <taxon>Fusarium oxysporum species complex</taxon>
    </lineage>
</organism>
<dbReference type="Proteomes" id="UP000030753">
    <property type="component" value="Unassembled WGS sequence"/>
</dbReference>
<evidence type="ECO:0000313" key="1">
    <source>
        <dbReference type="EMBL" id="EWY95559.1"/>
    </source>
</evidence>
<gene>
    <name evidence="1" type="ORF">FOYG_04573</name>
</gene>
<protein>
    <submittedName>
        <fullName evidence="1">Uncharacterized protein</fullName>
    </submittedName>
</protein>
<dbReference type="AlphaFoldDB" id="W9IS48"/>
<proteinExistence type="predicted"/>
<accession>W9IS48</accession>